<dbReference type="Proteomes" id="UP000076482">
    <property type="component" value="Unassembled WGS sequence"/>
</dbReference>
<keyword evidence="6" id="KW-0812">Transmembrane</keyword>
<dbReference type="GO" id="GO:0071978">
    <property type="term" value="P:bacterial-type flagellum-dependent swarming motility"/>
    <property type="evidence" value="ECO:0007669"/>
    <property type="project" value="TreeGrafter"/>
</dbReference>
<keyword evidence="11" id="KW-0969">Cilium</keyword>
<keyword evidence="11" id="KW-0282">Flagellum</keyword>
<comment type="subcellular location">
    <subcellularLocation>
        <location evidence="2">Cell membrane</location>
        <topology evidence="2">Single-pass membrane protein</topology>
    </subcellularLocation>
</comment>
<evidence type="ECO:0000313" key="12">
    <source>
        <dbReference type="Proteomes" id="UP000076482"/>
    </source>
</evidence>
<keyword evidence="5 10" id="KW-0145">Chemotaxis</keyword>
<sequence length="143" mass="15723">MKKIIIILTVILLLVGGGAGAYFFLSKGKDKDKKGSEEINVEELKALVVDIPVDTYTLAGMGQYAKISLSIQAKDAEAKEEATYRTPEIRAMLVKELSTKTSFELRGGRGFDTLQKLVEENVKSQIKTGEIESVNITTLQLQN</sequence>
<evidence type="ECO:0000256" key="9">
    <source>
        <dbReference type="ARBA" id="ARBA00023136"/>
    </source>
</evidence>
<gene>
    <name evidence="11" type="ORF">B4088_6370</name>
</gene>
<evidence type="ECO:0000256" key="1">
    <source>
        <dbReference type="ARBA" id="ARBA00002254"/>
    </source>
</evidence>
<comment type="caution">
    <text evidence="11">The sequence shown here is derived from an EMBL/GenBank/DDBJ whole genome shotgun (WGS) entry which is preliminary data.</text>
</comment>
<dbReference type="PANTHER" id="PTHR35091:SF2">
    <property type="entry name" value="FLAGELLAR PROTEIN FLIL"/>
    <property type="match status" value="1"/>
</dbReference>
<keyword evidence="7 10" id="KW-0283">Flagellar rotation</keyword>
<dbReference type="GO" id="GO:0005886">
    <property type="term" value="C:plasma membrane"/>
    <property type="evidence" value="ECO:0007669"/>
    <property type="project" value="UniProtKB-SubCell"/>
</dbReference>
<dbReference type="PATRIC" id="fig|1396.535.peg.5614"/>
<organism evidence="11 12">
    <name type="scientific">Bacillus cereus</name>
    <dbReference type="NCBI Taxonomy" id="1396"/>
    <lineage>
        <taxon>Bacteria</taxon>
        <taxon>Bacillati</taxon>
        <taxon>Bacillota</taxon>
        <taxon>Bacilli</taxon>
        <taxon>Bacillales</taxon>
        <taxon>Bacillaceae</taxon>
        <taxon>Bacillus</taxon>
        <taxon>Bacillus cereus group</taxon>
    </lineage>
</organism>
<comment type="function">
    <text evidence="1 10">Controls the rotational direction of flagella during chemotaxis.</text>
</comment>
<comment type="similarity">
    <text evidence="3 10">Belongs to the FliL family.</text>
</comment>
<dbReference type="GO" id="GO:0009425">
    <property type="term" value="C:bacterial-type flagellum basal body"/>
    <property type="evidence" value="ECO:0007669"/>
    <property type="project" value="InterPro"/>
</dbReference>
<accession>A0A164KF70</accession>
<dbReference type="PANTHER" id="PTHR35091">
    <property type="entry name" value="FLAGELLAR PROTEIN FLIL"/>
    <property type="match status" value="1"/>
</dbReference>
<name>A0A164KF70_BACCE</name>
<evidence type="ECO:0000256" key="10">
    <source>
        <dbReference type="RuleBase" id="RU364125"/>
    </source>
</evidence>
<evidence type="ECO:0000256" key="7">
    <source>
        <dbReference type="ARBA" id="ARBA00022779"/>
    </source>
</evidence>
<evidence type="ECO:0000256" key="4">
    <source>
        <dbReference type="ARBA" id="ARBA00022475"/>
    </source>
</evidence>
<dbReference type="GO" id="GO:0006935">
    <property type="term" value="P:chemotaxis"/>
    <property type="evidence" value="ECO:0007669"/>
    <property type="project" value="UniProtKB-KW"/>
</dbReference>
<dbReference type="AlphaFoldDB" id="A0A164KF70"/>
<evidence type="ECO:0000256" key="8">
    <source>
        <dbReference type="ARBA" id="ARBA00022989"/>
    </source>
</evidence>
<keyword evidence="11" id="KW-0966">Cell projection</keyword>
<evidence type="ECO:0000256" key="6">
    <source>
        <dbReference type="ARBA" id="ARBA00022692"/>
    </source>
</evidence>
<proteinExistence type="inferred from homology"/>
<protein>
    <recommendedName>
        <fullName evidence="10">Flagellar protein FliL</fullName>
    </recommendedName>
</protein>
<evidence type="ECO:0000313" key="11">
    <source>
        <dbReference type="EMBL" id="KZD50173.1"/>
    </source>
</evidence>
<evidence type="ECO:0000256" key="3">
    <source>
        <dbReference type="ARBA" id="ARBA00008281"/>
    </source>
</evidence>
<keyword evidence="4 10" id="KW-1003">Cell membrane</keyword>
<dbReference type="EMBL" id="LJKE01000132">
    <property type="protein sequence ID" value="KZD50173.1"/>
    <property type="molecule type" value="Genomic_DNA"/>
</dbReference>
<evidence type="ECO:0000256" key="5">
    <source>
        <dbReference type="ARBA" id="ARBA00022500"/>
    </source>
</evidence>
<dbReference type="RefSeq" id="WP_063263550.1">
    <property type="nucleotide sequence ID" value="NZ_LJKE01000132.1"/>
</dbReference>
<keyword evidence="8" id="KW-1133">Transmembrane helix</keyword>
<reference evidence="11 12" key="1">
    <citation type="submission" date="2015-09" db="EMBL/GenBank/DDBJ databases">
        <title>Bacillus cereus food isolates.</title>
        <authorList>
            <person name="Boekhorst J."/>
        </authorList>
    </citation>
    <scope>NUCLEOTIDE SEQUENCE [LARGE SCALE GENOMIC DNA]</scope>
    <source>
        <strain evidence="11 12">B4088</strain>
    </source>
</reference>
<dbReference type="Pfam" id="PF03748">
    <property type="entry name" value="FliL"/>
    <property type="match status" value="1"/>
</dbReference>
<dbReference type="InterPro" id="IPR005503">
    <property type="entry name" value="FliL"/>
</dbReference>
<keyword evidence="9 10" id="KW-0472">Membrane</keyword>
<evidence type="ECO:0000256" key="2">
    <source>
        <dbReference type="ARBA" id="ARBA00004162"/>
    </source>
</evidence>